<gene>
    <name evidence="1" type="ORF">CJN711_LOCUS17364</name>
    <name evidence="2" type="ORF">KQP761_LOCUS13201</name>
</gene>
<evidence type="ECO:0000313" key="3">
    <source>
        <dbReference type="Proteomes" id="UP000663855"/>
    </source>
</evidence>
<comment type="caution">
    <text evidence="1">The sequence shown here is derived from an EMBL/GenBank/DDBJ whole genome shotgun (WGS) entry which is preliminary data.</text>
</comment>
<dbReference type="OrthoDB" id="10057117at2759"/>
<dbReference type="Proteomes" id="UP000663834">
    <property type="component" value="Unassembled WGS sequence"/>
</dbReference>
<dbReference type="AlphaFoldDB" id="A0A815ECJ9"/>
<evidence type="ECO:0000313" key="2">
    <source>
        <dbReference type="EMBL" id="CAF1474088.1"/>
    </source>
</evidence>
<organism evidence="1 3">
    <name type="scientific">Rotaria magnacalcarata</name>
    <dbReference type="NCBI Taxonomy" id="392030"/>
    <lineage>
        <taxon>Eukaryota</taxon>
        <taxon>Metazoa</taxon>
        <taxon>Spiralia</taxon>
        <taxon>Gnathifera</taxon>
        <taxon>Rotifera</taxon>
        <taxon>Eurotatoria</taxon>
        <taxon>Bdelloidea</taxon>
        <taxon>Philodinida</taxon>
        <taxon>Philodinidae</taxon>
        <taxon>Rotaria</taxon>
    </lineage>
</organism>
<reference evidence="1" key="1">
    <citation type="submission" date="2021-02" db="EMBL/GenBank/DDBJ databases">
        <authorList>
            <person name="Nowell W R."/>
        </authorList>
    </citation>
    <scope>NUCLEOTIDE SEQUENCE</scope>
</reference>
<protein>
    <submittedName>
        <fullName evidence="1">Uncharacterized protein</fullName>
    </submittedName>
</protein>
<dbReference type="EMBL" id="CAJNOW010006082">
    <property type="protein sequence ID" value="CAF1474088.1"/>
    <property type="molecule type" value="Genomic_DNA"/>
</dbReference>
<dbReference type="Proteomes" id="UP000663855">
    <property type="component" value="Unassembled WGS sequence"/>
</dbReference>
<evidence type="ECO:0000313" key="1">
    <source>
        <dbReference type="EMBL" id="CAF1309604.1"/>
    </source>
</evidence>
<proteinExistence type="predicted"/>
<name>A0A815ECJ9_9BILA</name>
<sequence length="242" mass="28291">MVILIANSVIGQELVPIIHDMTHIDIIHILCRKDVQDNEWVKQWPNIQGIYIKINDICESLYELHRQVAQDAIPIILVPKRVVSEASNQQTVDQLEPSFMYSTLLREILLEINEDDAKSKKRLVAYHHKKRIPESQLEYFQKEYHNKSSIWWYTSECFLYGRTTAQRTIESVYGRIRVVYRGQALSQQDSEHLLDTKGGLVSFNNFLSTSKKSHMVMIFIERTLRKYPGAVSIIFMMTIYPS</sequence>
<dbReference type="EMBL" id="CAJNOV010008070">
    <property type="protein sequence ID" value="CAF1309604.1"/>
    <property type="molecule type" value="Genomic_DNA"/>
</dbReference>
<accession>A0A815ECJ9</accession>